<protein>
    <submittedName>
        <fullName evidence="2">Uncharacterized protein</fullName>
    </submittedName>
</protein>
<keyword evidence="1" id="KW-0175">Coiled coil</keyword>
<dbReference type="EMBL" id="JBJUIK010000013">
    <property type="protein sequence ID" value="KAL3507475.1"/>
    <property type="molecule type" value="Genomic_DNA"/>
</dbReference>
<gene>
    <name evidence="2" type="ORF">ACH5RR_032857</name>
</gene>
<keyword evidence="3" id="KW-1185">Reference proteome</keyword>
<comment type="caution">
    <text evidence="2">The sequence shown here is derived from an EMBL/GenBank/DDBJ whole genome shotgun (WGS) entry which is preliminary data.</text>
</comment>
<dbReference type="AlphaFoldDB" id="A0ABD2YNF7"/>
<evidence type="ECO:0000256" key="1">
    <source>
        <dbReference type="SAM" id="Coils"/>
    </source>
</evidence>
<reference evidence="2 3" key="1">
    <citation type="submission" date="2024-11" db="EMBL/GenBank/DDBJ databases">
        <title>A near-complete genome assembly of Cinchona calisaya.</title>
        <authorList>
            <person name="Lian D.C."/>
            <person name="Zhao X.W."/>
            <person name="Wei L."/>
        </authorList>
    </citation>
    <scope>NUCLEOTIDE SEQUENCE [LARGE SCALE GENOMIC DNA]</scope>
    <source>
        <tissue evidence="2">Nenye</tissue>
    </source>
</reference>
<name>A0ABD2YNF7_9GENT</name>
<feature type="coiled-coil region" evidence="1">
    <location>
        <begin position="135"/>
        <end position="169"/>
    </location>
</feature>
<dbReference type="Proteomes" id="UP001630127">
    <property type="component" value="Unassembled WGS sequence"/>
</dbReference>
<accession>A0ABD2YNF7</accession>
<evidence type="ECO:0000313" key="3">
    <source>
        <dbReference type="Proteomes" id="UP001630127"/>
    </source>
</evidence>
<proteinExistence type="predicted"/>
<sequence>MENLFTGVHSSNHTLDAIGDQLGSIHFIAEGTTLDGPKSNDDTISDPRQFELDARNLGKPFDVAPFSNVEKRLLVMPTMPFLAQPVLCTPTAPSIFSVTAITSEQHRKLALDRSRRLSLASEQNLKHLESIQAKRLSLECRRVELVKELEQLEVEMKRADVEIRKVNDKMSRDHGSPCN</sequence>
<evidence type="ECO:0000313" key="2">
    <source>
        <dbReference type="EMBL" id="KAL3507475.1"/>
    </source>
</evidence>
<organism evidence="2 3">
    <name type="scientific">Cinchona calisaya</name>
    <dbReference type="NCBI Taxonomy" id="153742"/>
    <lineage>
        <taxon>Eukaryota</taxon>
        <taxon>Viridiplantae</taxon>
        <taxon>Streptophyta</taxon>
        <taxon>Embryophyta</taxon>
        <taxon>Tracheophyta</taxon>
        <taxon>Spermatophyta</taxon>
        <taxon>Magnoliopsida</taxon>
        <taxon>eudicotyledons</taxon>
        <taxon>Gunneridae</taxon>
        <taxon>Pentapetalae</taxon>
        <taxon>asterids</taxon>
        <taxon>lamiids</taxon>
        <taxon>Gentianales</taxon>
        <taxon>Rubiaceae</taxon>
        <taxon>Cinchonoideae</taxon>
        <taxon>Cinchoneae</taxon>
        <taxon>Cinchona</taxon>
    </lineage>
</organism>